<organism evidence="2 3">
    <name type="scientific">Alteromonas naphthalenivorans</name>
    <dbReference type="NCBI Taxonomy" id="715451"/>
    <lineage>
        <taxon>Bacteria</taxon>
        <taxon>Pseudomonadati</taxon>
        <taxon>Pseudomonadota</taxon>
        <taxon>Gammaproteobacteria</taxon>
        <taxon>Alteromonadales</taxon>
        <taxon>Alteromonadaceae</taxon>
        <taxon>Alteromonas/Salinimonas group</taxon>
        <taxon>Alteromonas</taxon>
    </lineage>
</organism>
<proteinExistence type="predicted"/>
<evidence type="ECO:0000313" key="2">
    <source>
        <dbReference type="EMBL" id="AEF02184.1"/>
    </source>
</evidence>
<feature type="transmembrane region" description="Helical" evidence="1">
    <location>
        <begin position="81"/>
        <end position="101"/>
    </location>
</feature>
<sequence length="203" mass="23968">MEPNYANYSYNELLEVLETIDHHAYPERVDSIKARLATLTQNSTSASIRGDYKDISLILFLFSSVIGAVCAWMLFKESEDDFRHIVGALLLPASPFLYWYYKKKWKIHAQDHFILNEDGVLYCLKGQDARLVWVDITSIEYSRTRYHTSVSFDSNNREKRIYIDIQKFQCSRTMVENFIRQKAIEHDVPYHKSTLWRGKKRIV</sequence>
<dbReference type="HOGENOM" id="CLU_1346598_0_0_6"/>
<evidence type="ECO:0000256" key="1">
    <source>
        <dbReference type="SAM" id="Phobius"/>
    </source>
</evidence>
<name>F5ZAQ4_ALTNA</name>
<keyword evidence="3" id="KW-1185">Reference proteome</keyword>
<gene>
    <name evidence="2" type="ordered locus">ambt_03160</name>
</gene>
<keyword evidence="1" id="KW-0812">Transmembrane</keyword>
<dbReference type="OrthoDB" id="6717714at2"/>
<reference evidence="2 3" key="1">
    <citation type="journal article" date="2011" name="J. Bacteriol.">
        <title>Complete genome sequence of the polycyclic aromatic hydrocarbon-degrading bacterium Alteromonas sp. strain SN2.</title>
        <authorList>
            <person name="Jin H.M."/>
            <person name="Jeong H."/>
            <person name="Moon E.J."/>
            <person name="Math R.K."/>
            <person name="Lee K."/>
            <person name="Kim H.J."/>
            <person name="Jeon C.O."/>
            <person name="Oh T.K."/>
            <person name="Kim J.F."/>
        </authorList>
    </citation>
    <scope>NUCLEOTIDE SEQUENCE [LARGE SCALE GENOMIC DNA]</scope>
    <source>
        <strain evidence="3">JCM 17741 / KACC 18427 / KCTC 11700BP / SN2</strain>
    </source>
</reference>
<dbReference type="Proteomes" id="UP000000683">
    <property type="component" value="Chromosome"/>
</dbReference>
<dbReference type="RefSeq" id="WP_013783126.1">
    <property type="nucleotide sequence ID" value="NC_015554.1"/>
</dbReference>
<evidence type="ECO:0000313" key="3">
    <source>
        <dbReference type="Proteomes" id="UP000000683"/>
    </source>
</evidence>
<keyword evidence="1" id="KW-0472">Membrane</keyword>
<dbReference type="KEGG" id="alt:ambt_03160"/>
<accession>F5ZAQ4</accession>
<keyword evidence="1" id="KW-1133">Transmembrane helix</keyword>
<dbReference type="EMBL" id="CP002339">
    <property type="protein sequence ID" value="AEF02184.1"/>
    <property type="molecule type" value="Genomic_DNA"/>
</dbReference>
<feature type="transmembrane region" description="Helical" evidence="1">
    <location>
        <begin position="55"/>
        <end position="75"/>
    </location>
</feature>
<protein>
    <submittedName>
        <fullName evidence="2">Uncharacterized protein</fullName>
    </submittedName>
</protein>
<dbReference type="AlphaFoldDB" id="F5ZAQ4"/>